<evidence type="ECO:0000313" key="10">
    <source>
        <dbReference type="Proteomes" id="UP001107558"/>
    </source>
</evidence>
<evidence type="ECO:0000256" key="1">
    <source>
        <dbReference type="ARBA" id="ARBA00004651"/>
    </source>
</evidence>
<dbReference type="InterPro" id="IPR052192">
    <property type="entry name" value="Insect_Ionotropic_Sensory_Rcpt"/>
</dbReference>
<reference evidence="9" key="1">
    <citation type="submission" date="2021-03" db="EMBL/GenBank/DDBJ databases">
        <title>Chromosome level genome of the anhydrobiotic midge Polypedilum vanderplanki.</title>
        <authorList>
            <person name="Yoshida Y."/>
            <person name="Kikawada T."/>
            <person name="Gusev O."/>
        </authorList>
    </citation>
    <scope>NUCLEOTIDE SEQUENCE</scope>
    <source>
        <strain evidence="9">NIAS01</strain>
        <tissue evidence="9">Whole body or cell culture</tissue>
    </source>
</reference>
<keyword evidence="4 8" id="KW-1133">Transmembrane helix</keyword>
<evidence type="ECO:0000256" key="6">
    <source>
        <dbReference type="ARBA" id="ARBA00023170"/>
    </source>
</evidence>
<dbReference type="EMBL" id="JADBJN010000003">
    <property type="protein sequence ID" value="KAG5670623.1"/>
    <property type="molecule type" value="Genomic_DNA"/>
</dbReference>
<keyword evidence="5 8" id="KW-0472">Membrane</keyword>
<gene>
    <name evidence="9" type="ORF">PVAND_000871</name>
</gene>
<feature type="transmembrane region" description="Helical" evidence="8">
    <location>
        <begin position="226"/>
        <end position="246"/>
    </location>
</feature>
<protein>
    <submittedName>
        <fullName evidence="9">Uncharacterized protein</fullName>
    </submittedName>
</protein>
<evidence type="ECO:0000256" key="4">
    <source>
        <dbReference type="ARBA" id="ARBA00022989"/>
    </source>
</evidence>
<feature type="transmembrane region" description="Helical" evidence="8">
    <location>
        <begin position="496"/>
        <end position="515"/>
    </location>
</feature>
<dbReference type="Proteomes" id="UP001107558">
    <property type="component" value="Chromosome 3"/>
</dbReference>
<evidence type="ECO:0000256" key="2">
    <source>
        <dbReference type="ARBA" id="ARBA00022475"/>
    </source>
</evidence>
<dbReference type="GO" id="GO:0005886">
    <property type="term" value="C:plasma membrane"/>
    <property type="evidence" value="ECO:0007669"/>
    <property type="project" value="UniProtKB-SubCell"/>
</dbReference>
<dbReference type="PANTHER" id="PTHR42643:SF30">
    <property type="entry name" value="IONOTROPIC RECEPTOR 40A-RELATED"/>
    <property type="match status" value="1"/>
</dbReference>
<accession>A0A9J6BLV0</accession>
<feature type="transmembrane region" description="Helical" evidence="8">
    <location>
        <begin position="258"/>
        <end position="276"/>
    </location>
</feature>
<keyword evidence="2" id="KW-1003">Cell membrane</keyword>
<comment type="subcellular location">
    <subcellularLocation>
        <location evidence="1">Cell membrane</location>
        <topology evidence="1">Multi-pass membrane protein</topology>
    </subcellularLocation>
</comment>
<name>A0A9J6BLV0_POLVA</name>
<keyword evidence="10" id="KW-1185">Reference proteome</keyword>
<feature type="transmembrane region" description="Helical" evidence="8">
    <location>
        <begin position="473"/>
        <end position="490"/>
    </location>
</feature>
<proteinExistence type="predicted"/>
<dbReference type="OrthoDB" id="6614738at2759"/>
<keyword evidence="3 8" id="KW-0812">Transmembrane</keyword>
<organism evidence="9 10">
    <name type="scientific">Polypedilum vanderplanki</name>
    <name type="common">Sleeping chironomid midge</name>
    <dbReference type="NCBI Taxonomy" id="319348"/>
    <lineage>
        <taxon>Eukaryota</taxon>
        <taxon>Metazoa</taxon>
        <taxon>Ecdysozoa</taxon>
        <taxon>Arthropoda</taxon>
        <taxon>Hexapoda</taxon>
        <taxon>Insecta</taxon>
        <taxon>Pterygota</taxon>
        <taxon>Neoptera</taxon>
        <taxon>Endopterygota</taxon>
        <taxon>Diptera</taxon>
        <taxon>Nematocera</taxon>
        <taxon>Chironomoidea</taxon>
        <taxon>Chironomidae</taxon>
        <taxon>Chironominae</taxon>
        <taxon>Polypedilum</taxon>
        <taxon>Polypedilum</taxon>
    </lineage>
</organism>
<keyword evidence="7" id="KW-0325">Glycoprotein</keyword>
<evidence type="ECO:0000256" key="8">
    <source>
        <dbReference type="SAM" id="Phobius"/>
    </source>
</evidence>
<dbReference type="PANTHER" id="PTHR42643">
    <property type="entry name" value="IONOTROPIC RECEPTOR 20A-RELATED"/>
    <property type="match status" value="1"/>
</dbReference>
<evidence type="ECO:0000313" key="9">
    <source>
        <dbReference type="EMBL" id="KAG5670623.1"/>
    </source>
</evidence>
<evidence type="ECO:0000256" key="5">
    <source>
        <dbReference type="ARBA" id="ARBA00023136"/>
    </source>
</evidence>
<sequence length="527" mass="63119">MQKIDDFIISMKKFNTKSKFLMIDMRFFEFFVTHNQNHVHLSAHLYYSENNCGNFTVQILNTFDLKLQNWKQKLVNFEHFDNFHSCILPFYIGVNHLFYPDNYRVCSSCPELLTILDKIERNEYPNLKFHGLTSELLEMIAIRNNLTIHYTVMEKRYPKVLWYPSKNFEADLKKSTVLITQDLQLYNTVQHWSKPFDTMDFYFLVTQNEFYTNYEKLLFPFDTTTWILLLFTFGLTFGIIFGLKITPKWIRILFMGRGIRMPGYNALGIFFGISQLKLPKEIFSRLILLLFIWFCLIIRTCWQSMMFEFMTSDMRKPLPESVEDLVEHDYTVILMFLDNKLYNYFNKLTNGRPSPNKKLLMENEFFGLYKQALNEEVNMKLAFVVDTWIHSQLNATLKNSLPIMKNERGVTYSAFTMFKNHMLLEHLNYFLNQLIPSGIPKFLSDYNIWYLYRPYDQEIKDSRKILSLYDLEFGYVLWLFACFVSFVAFLCELCVFYGSKLIIIIVGIFEFLKLLKMRLVNYNDRWT</sequence>
<evidence type="ECO:0000256" key="3">
    <source>
        <dbReference type="ARBA" id="ARBA00022692"/>
    </source>
</evidence>
<dbReference type="SUPFAM" id="SSF53850">
    <property type="entry name" value="Periplasmic binding protein-like II"/>
    <property type="match status" value="1"/>
</dbReference>
<evidence type="ECO:0000256" key="7">
    <source>
        <dbReference type="ARBA" id="ARBA00023180"/>
    </source>
</evidence>
<feature type="transmembrane region" description="Helical" evidence="8">
    <location>
        <begin position="282"/>
        <end position="302"/>
    </location>
</feature>
<dbReference type="AlphaFoldDB" id="A0A9J6BLV0"/>
<keyword evidence="6" id="KW-0675">Receptor</keyword>
<comment type="caution">
    <text evidence="9">The sequence shown here is derived from an EMBL/GenBank/DDBJ whole genome shotgun (WGS) entry which is preliminary data.</text>
</comment>